<dbReference type="Gramene" id="KXG39136">
    <property type="protein sequence ID" value="KXG39136"/>
    <property type="gene ID" value="SORBI_3001G336900"/>
</dbReference>
<evidence type="ECO:0000256" key="7">
    <source>
        <dbReference type="ARBA" id="ARBA00023136"/>
    </source>
</evidence>
<organism evidence="10 11">
    <name type="scientific">Sorghum bicolor</name>
    <name type="common">Sorghum</name>
    <name type="synonym">Sorghum vulgare</name>
    <dbReference type="NCBI Taxonomy" id="4558"/>
    <lineage>
        <taxon>Eukaryota</taxon>
        <taxon>Viridiplantae</taxon>
        <taxon>Streptophyta</taxon>
        <taxon>Embryophyta</taxon>
        <taxon>Tracheophyta</taxon>
        <taxon>Spermatophyta</taxon>
        <taxon>Magnoliopsida</taxon>
        <taxon>Liliopsida</taxon>
        <taxon>Poales</taxon>
        <taxon>Poaceae</taxon>
        <taxon>PACMAD clade</taxon>
        <taxon>Panicoideae</taxon>
        <taxon>Andropogonodae</taxon>
        <taxon>Andropogoneae</taxon>
        <taxon>Sorghinae</taxon>
        <taxon>Sorghum</taxon>
    </lineage>
</organism>
<evidence type="ECO:0000256" key="2">
    <source>
        <dbReference type="ARBA" id="ARBA00008444"/>
    </source>
</evidence>
<evidence type="ECO:0000256" key="6">
    <source>
        <dbReference type="ARBA" id="ARBA00023128"/>
    </source>
</evidence>
<evidence type="ECO:0000256" key="4">
    <source>
        <dbReference type="ARBA" id="ARBA00022792"/>
    </source>
</evidence>
<dbReference type="InParanoid" id="A0A1B6QMJ4"/>
<evidence type="ECO:0000313" key="11">
    <source>
        <dbReference type="Proteomes" id="UP000000768"/>
    </source>
</evidence>
<proteinExistence type="inferred from homology"/>
<comment type="similarity">
    <text evidence="2">Belongs to the Tim17/Tim22/Tim23 family.</text>
</comment>
<dbReference type="GO" id="GO:0030150">
    <property type="term" value="P:protein import into mitochondrial matrix"/>
    <property type="evidence" value="ECO:0000318"/>
    <property type="project" value="GO_Central"/>
</dbReference>
<protein>
    <recommendedName>
        <fullName evidence="12">Mitochondrial import inner membrane translocase subunit TIM22</fullName>
    </recommendedName>
</protein>
<dbReference type="Pfam" id="PF02466">
    <property type="entry name" value="Tim17"/>
    <property type="match status" value="1"/>
</dbReference>
<dbReference type="GO" id="GO:0005744">
    <property type="term" value="C:TIM23 mitochondrial import inner membrane translocase complex"/>
    <property type="evidence" value="ECO:0000318"/>
    <property type="project" value="GO_Central"/>
</dbReference>
<keyword evidence="11" id="KW-1185">Reference proteome</keyword>
<dbReference type="STRING" id="4558.A0A1B6QMJ4"/>
<dbReference type="AlphaFoldDB" id="A0A1B6QMJ4"/>
<reference evidence="11" key="2">
    <citation type="journal article" date="2018" name="Plant J.">
        <title>The Sorghum bicolor reference genome: improved assembly, gene annotations, a transcriptome atlas, and signatures of genome organization.</title>
        <authorList>
            <person name="McCormick R.F."/>
            <person name="Truong S.K."/>
            <person name="Sreedasyam A."/>
            <person name="Jenkins J."/>
            <person name="Shu S."/>
            <person name="Sims D."/>
            <person name="Kennedy M."/>
            <person name="Amirebrahimi M."/>
            <person name="Weers B.D."/>
            <person name="McKinley B."/>
            <person name="Mattison A."/>
            <person name="Morishige D.T."/>
            <person name="Grimwood J."/>
            <person name="Schmutz J."/>
            <person name="Mullet J.E."/>
        </authorList>
    </citation>
    <scope>NUCLEOTIDE SEQUENCE [LARGE SCALE GENOMIC DNA]</scope>
    <source>
        <strain evidence="11">cv. BTx623</strain>
    </source>
</reference>
<evidence type="ECO:0000256" key="9">
    <source>
        <dbReference type="SAM" id="Phobius"/>
    </source>
</evidence>
<keyword evidence="3 9" id="KW-0812">Transmembrane</keyword>
<dbReference type="PANTHER" id="PTHR10485">
    <property type="entry name" value="MITOCHONDRIAL IMPORT INNER MEMBRANE TRANSLOCASE SUBUNIT TIM-17"/>
    <property type="match status" value="1"/>
</dbReference>
<keyword evidence="4" id="KW-0999">Mitochondrion inner membrane</keyword>
<keyword evidence="5 9" id="KW-1133">Transmembrane helix</keyword>
<keyword evidence="6" id="KW-0496">Mitochondrion</keyword>
<gene>
    <name evidence="10" type="ORF">SORBI_3001G336900</name>
</gene>
<evidence type="ECO:0000313" key="10">
    <source>
        <dbReference type="EMBL" id="KXG39136.1"/>
    </source>
</evidence>
<evidence type="ECO:0000256" key="8">
    <source>
        <dbReference type="SAM" id="MobiDB-lite"/>
    </source>
</evidence>
<evidence type="ECO:0008006" key="12">
    <source>
        <dbReference type="Google" id="ProtNLM"/>
    </source>
</evidence>
<feature type="region of interest" description="Disordered" evidence="8">
    <location>
        <begin position="135"/>
        <end position="155"/>
    </location>
</feature>
<evidence type="ECO:0000256" key="5">
    <source>
        <dbReference type="ARBA" id="ARBA00022989"/>
    </source>
</evidence>
<comment type="subcellular location">
    <subcellularLocation>
        <location evidence="1">Mitochondrion inner membrane</location>
        <topology evidence="1">Multi-pass membrane protein</topology>
    </subcellularLocation>
</comment>
<sequence length="176" mass="17623">MSEEQPYYPPIPDDGYNFVDALGLGFATGLAGSSILGLFGGLLRRGGGGLAGAARAVGARAPRGAGTLAAYFGLCSALESAISLARPNKEDLWNGAAAAAVSWAVLGVRRGAAGAAILAAGAADNLADGRIPLLDKPRRQPAQPQPAAPVAPGFLGVPQGPPIVVEEVSVDGDERL</sequence>
<feature type="transmembrane region" description="Helical" evidence="9">
    <location>
        <begin position="22"/>
        <end position="43"/>
    </location>
</feature>
<dbReference type="EMBL" id="CM000760">
    <property type="protein sequence ID" value="KXG39136.1"/>
    <property type="molecule type" value="Genomic_DNA"/>
</dbReference>
<reference evidence="10 11" key="1">
    <citation type="journal article" date="2009" name="Nature">
        <title>The Sorghum bicolor genome and the diversification of grasses.</title>
        <authorList>
            <person name="Paterson A.H."/>
            <person name="Bowers J.E."/>
            <person name="Bruggmann R."/>
            <person name="Dubchak I."/>
            <person name="Grimwood J."/>
            <person name="Gundlach H."/>
            <person name="Haberer G."/>
            <person name="Hellsten U."/>
            <person name="Mitros T."/>
            <person name="Poliakov A."/>
            <person name="Schmutz J."/>
            <person name="Spannagl M."/>
            <person name="Tang H."/>
            <person name="Wang X."/>
            <person name="Wicker T."/>
            <person name="Bharti A.K."/>
            <person name="Chapman J."/>
            <person name="Feltus F.A."/>
            <person name="Gowik U."/>
            <person name="Grigoriev I.V."/>
            <person name="Lyons E."/>
            <person name="Maher C.A."/>
            <person name="Martis M."/>
            <person name="Narechania A."/>
            <person name="Otillar R.P."/>
            <person name="Penning B.W."/>
            <person name="Salamov A.A."/>
            <person name="Wang Y."/>
            <person name="Zhang L."/>
            <person name="Carpita N.C."/>
            <person name="Freeling M."/>
            <person name="Gingle A.R."/>
            <person name="Hash C.T."/>
            <person name="Keller B."/>
            <person name="Klein P."/>
            <person name="Kresovich S."/>
            <person name="McCann M.C."/>
            <person name="Ming R."/>
            <person name="Peterson D.G."/>
            <person name="Mehboob-ur-Rahman"/>
            <person name="Ware D."/>
            <person name="Westhoff P."/>
            <person name="Mayer K.F."/>
            <person name="Messing J."/>
            <person name="Rokhsar D.S."/>
        </authorList>
    </citation>
    <scope>NUCLEOTIDE SEQUENCE [LARGE SCALE GENOMIC DNA]</scope>
    <source>
        <strain evidence="11">cv. BTx623</strain>
    </source>
</reference>
<keyword evidence="7 9" id="KW-0472">Membrane</keyword>
<accession>A0A1B6QMJ4</accession>
<evidence type="ECO:0000256" key="1">
    <source>
        <dbReference type="ARBA" id="ARBA00004448"/>
    </source>
</evidence>
<dbReference type="Proteomes" id="UP000000768">
    <property type="component" value="Chromosome 1"/>
</dbReference>
<dbReference type="PANTHER" id="PTHR10485:SF24">
    <property type="entry name" value="MITOCHONDRIAL IMPORT INNER MEMBRANE TRANSLOCASE SUBUNIT TIM22"/>
    <property type="match status" value="1"/>
</dbReference>
<name>A0A1B6QMJ4_SORBI</name>
<evidence type="ECO:0000256" key="3">
    <source>
        <dbReference type="ARBA" id="ARBA00022692"/>
    </source>
</evidence>